<comment type="caution">
    <text evidence="1">The sequence shown here is derived from an EMBL/GenBank/DDBJ whole genome shotgun (WGS) entry which is preliminary data.</text>
</comment>
<protein>
    <submittedName>
        <fullName evidence="1">Uncharacterized protein</fullName>
    </submittedName>
</protein>
<evidence type="ECO:0000313" key="2">
    <source>
        <dbReference type="Proteomes" id="UP001165368"/>
    </source>
</evidence>
<dbReference type="RefSeq" id="WP_237824878.1">
    <property type="nucleotide sequence ID" value="NZ_JAKLTQ010000019.1"/>
</dbReference>
<reference evidence="1" key="1">
    <citation type="submission" date="2022-01" db="EMBL/GenBank/DDBJ databases">
        <authorList>
            <person name="Jo J.-H."/>
            <person name="Im W.-T."/>
        </authorList>
    </citation>
    <scope>NUCLEOTIDE SEQUENCE</scope>
    <source>
        <strain evidence="1">I2-34</strain>
    </source>
</reference>
<dbReference type="Proteomes" id="UP001165368">
    <property type="component" value="Unassembled WGS sequence"/>
</dbReference>
<sequence>MELLLALAIITIVVVRTVRAVRSDGFGHAPTERSHADWAAGSLPSTAYVDLARFR</sequence>
<gene>
    <name evidence="1" type="ORF">LVY72_18950</name>
</gene>
<dbReference type="EMBL" id="JAKLTQ010000019">
    <property type="protein sequence ID" value="MCG2623975.1"/>
    <property type="molecule type" value="Genomic_DNA"/>
</dbReference>
<accession>A0ABS9LBD7</accession>
<proteinExistence type="predicted"/>
<keyword evidence="2" id="KW-1185">Reference proteome</keyword>
<name>A0ABS9LBD7_9MICC</name>
<organism evidence="1 2">
    <name type="scientific">Arthrobacter hankyongi</name>
    <dbReference type="NCBI Taxonomy" id="2904801"/>
    <lineage>
        <taxon>Bacteria</taxon>
        <taxon>Bacillati</taxon>
        <taxon>Actinomycetota</taxon>
        <taxon>Actinomycetes</taxon>
        <taxon>Micrococcales</taxon>
        <taxon>Micrococcaceae</taxon>
        <taxon>Arthrobacter</taxon>
    </lineage>
</organism>
<evidence type="ECO:0000313" key="1">
    <source>
        <dbReference type="EMBL" id="MCG2623975.1"/>
    </source>
</evidence>